<name>A0ABN2HD74_9ACTN</name>
<evidence type="ECO:0000313" key="4">
    <source>
        <dbReference type="Proteomes" id="UP001499947"/>
    </source>
</evidence>
<dbReference type="RefSeq" id="WP_211125127.1">
    <property type="nucleotide sequence ID" value="NZ_BAAALR010000033.1"/>
</dbReference>
<dbReference type="Proteomes" id="UP001499947">
    <property type="component" value="Unassembled WGS sequence"/>
</dbReference>
<dbReference type="InterPro" id="IPR011009">
    <property type="entry name" value="Kinase-like_dom_sf"/>
</dbReference>
<dbReference type="Gene3D" id="3.90.1200.10">
    <property type="match status" value="1"/>
</dbReference>
<evidence type="ECO:0000313" key="3">
    <source>
        <dbReference type="EMBL" id="GAA1685996.1"/>
    </source>
</evidence>
<organism evidence="3 4">
    <name type="scientific">Streptomyces yatensis</name>
    <dbReference type="NCBI Taxonomy" id="155177"/>
    <lineage>
        <taxon>Bacteria</taxon>
        <taxon>Bacillati</taxon>
        <taxon>Actinomycetota</taxon>
        <taxon>Actinomycetes</taxon>
        <taxon>Kitasatosporales</taxon>
        <taxon>Streptomycetaceae</taxon>
        <taxon>Streptomyces</taxon>
        <taxon>Streptomyces violaceusniger group</taxon>
    </lineage>
</organism>
<comment type="caution">
    <text evidence="3">The sequence shown here is derived from an EMBL/GenBank/DDBJ whole genome shotgun (WGS) entry which is preliminary data.</text>
</comment>
<dbReference type="Gene3D" id="3.30.200.20">
    <property type="entry name" value="Phosphorylase Kinase, domain 1"/>
    <property type="match status" value="1"/>
</dbReference>
<accession>A0ABN2HD74</accession>
<dbReference type="EMBL" id="BAAALR010000033">
    <property type="protein sequence ID" value="GAA1685996.1"/>
    <property type="molecule type" value="Genomic_DNA"/>
</dbReference>
<dbReference type="CDD" id="cd05155">
    <property type="entry name" value="APH_ChoK_like_1"/>
    <property type="match status" value="1"/>
</dbReference>
<protein>
    <submittedName>
        <fullName evidence="3">Aminoglycoside phosphotransferase family protein</fullName>
    </submittedName>
</protein>
<sequence>MSASAMHADEWPIDVALVRRLLAAQFPRWAELPIERFASSGTVNALFRLGDDLAVRLPRIAGGAGDVEREHRWLPWLAPKLPVPIPAVLGKGVPGDGFPWPWTVHRWLDGENPREGHVARPARLAADLAEFIVALRRIEPADGPPAYRGGPLREVDEETRTAIGLLEGTIDTGTATAAWQEALAAPGWDGPPVWTHSDLMPGNLLVADGRLSAVIDFGTAGVGDPACDLIPAWNLLPASVREDFRTVLGVDDATWARGRGWALSMALIQLPYYRETNPAMAANARHVIQEVQSETSSMASTSGAPLAVETGGGSL</sequence>
<feature type="domain" description="Aminoglycoside phosphotransferase" evidence="2">
    <location>
        <begin position="37"/>
        <end position="261"/>
    </location>
</feature>
<dbReference type="InterPro" id="IPR051678">
    <property type="entry name" value="AGP_Transferase"/>
</dbReference>
<dbReference type="PANTHER" id="PTHR21310:SF42">
    <property type="entry name" value="BIFUNCTIONAL AAC_APH"/>
    <property type="match status" value="1"/>
</dbReference>
<dbReference type="InterPro" id="IPR002575">
    <property type="entry name" value="Aminoglycoside_PTrfase"/>
</dbReference>
<feature type="region of interest" description="Disordered" evidence="1">
    <location>
        <begin position="294"/>
        <end position="315"/>
    </location>
</feature>
<proteinExistence type="predicted"/>
<gene>
    <name evidence="3" type="ORF">GCM10009680_26830</name>
</gene>
<dbReference type="PANTHER" id="PTHR21310">
    <property type="entry name" value="AMINOGLYCOSIDE PHOSPHOTRANSFERASE-RELATED-RELATED"/>
    <property type="match status" value="1"/>
</dbReference>
<evidence type="ECO:0000259" key="2">
    <source>
        <dbReference type="Pfam" id="PF01636"/>
    </source>
</evidence>
<evidence type="ECO:0000256" key="1">
    <source>
        <dbReference type="SAM" id="MobiDB-lite"/>
    </source>
</evidence>
<keyword evidence="4" id="KW-1185">Reference proteome</keyword>
<reference evidence="3 4" key="1">
    <citation type="journal article" date="2019" name="Int. J. Syst. Evol. Microbiol.">
        <title>The Global Catalogue of Microorganisms (GCM) 10K type strain sequencing project: providing services to taxonomists for standard genome sequencing and annotation.</title>
        <authorList>
            <consortium name="The Broad Institute Genomics Platform"/>
            <consortium name="The Broad Institute Genome Sequencing Center for Infectious Disease"/>
            <person name="Wu L."/>
            <person name="Ma J."/>
        </authorList>
    </citation>
    <scope>NUCLEOTIDE SEQUENCE [LARGE SCALE GENOMIC DNA]</scope>
    <source>
        <strain evidence="3 4">JCM 13244</strain>
    </source>
</reference>
<feature type="compositionally biased region" description="Polar residues" evidence="1">
    <location>
        <begin position="294"/>
        <end position="303"/>
    </location>
</feature>
<dbReference type="Pfam" id="PF01636">
    <property type="entry name" value="APH"/>
    <property type="match status" value="1"/>
</dbReference>
<dbReference type="SUPFAM" id="SSF56112">
    <property type="entry name" value="Protein kinase-like (PK-like)"/>
    <property type="match status" value="1"/>
</dbReference>